<sequence length="154" mass="18094">MVNASRQQFHPLLLSLQDADYRNFIVSPSEERMLYNTLEIHLKEFPNTSNASTSKSYELQSYNGRIKGLITEDNRGHFPIHRNREVLGLLTSLENMNYENFELDGPQLFTLYGILNDPDLEDHTPYRDEYCPENGISELSEGCCYRYLWSYKRQ</sequence>
<reference evidence="1" key="2">
    <citation type="submission" date="2020-06" db="EMBL/GenBank/DDBJ databases">
        <authorList>
            <person name="Sheffer M."/>
        </authorList>
    </citation>
    <scope>NUCLEOTIDE SEQUENCE</scope>
</reference>
<gene>
    <name evidence="1" type="ORF">HNY73_008750</name>
</gene>
<organism evidence="1 2">
    <name type="scientific">Argiope bruennichi</name>
    <name type="common">Wasp spider</name>
    <name type="synonym">Aranea bruennichi</name>
    <dbReference type="NCBI Taxonomy" id="94029"/>
    <lineage>
        <taxon>Eukaryota</taxon>
        <taxon>Metazoa</taxon>
        <taxon>Ecdysozoa</taxon>
        <taxon>Arthropoda</taxon>
        <taxon>Chelicerata</taxon>
        <taxon>Arachnida</taxon>
        <taxon>Araneae</taxon>
        <taxon>Araneomorphae</taxon>
        <taxon>Entelegynae</taxon>
        <taxon>Araneoidea</taxon>
        <taxon>Araneidae</taxon>
        <taxon>Argiope</taxon>
    </lineage>
</organism>
<proteinExistence type="predicted"/>
<evidence type="ECO:0000313" key="1">
    <source>
        <dbReference type="EMBL" id="KAF8787122.1"/>
    </source>
</evidence>
<dbReference type="Proteomes" id="UP000807504">
    <property type="component" value="Unassembled WGS sequence"/>
</dbReference>
<dbReference type="AlphaFoldDB" id="A0A8T0F9Q4"/>
<protein>
    <submittedName>
        <fullName evidence="1">Uncharacterized protein</fullName>
    </submittedName>
</protein>
<dbReference type="EMBL" id="JABXBU010000015">
    <property type="protein sequence ID" value="KAF8787122.1"/>
    <property type="molecule type" value="Genomic_DNA"/>
</dbReference>
<evidence type="ECO:0000313" key="2">
    <source>
        <dbReference type="Proteomes" id="UP000807504"/>
    </source>
</evidence>
<keyword evidence="2" id="KW-1185">Reference proteome</keyword>
<accession>A0A8T0F9Q4</accession>
<comment type="caution">
    <text evidence="1">The sequence shown here is derived from an EMBL/GenBank/DDBJ whole genome shotgun (WGS) entry which is preliminary data.</text>
</comment>
<name>A0A8T0F9Q4_ARGBR</name>
<reference evidence="1" key="1">
    <citation type="journal article" date="2020" name="bioRxiv">
        <title>Chromosome-level reference genome of the European wasp spider Argiope bruennichi: a resource for studies on range expansion and evolutionary adaptation.</title>
        <authorList>
            <person name="Sheffer M.M."/>
            <person name="Hoppe A."/>
            <person name="Krehenwinkel H."/>
            <person name="Uhl G."/>
            <person name="Kuss A.W."/>
            <person name="Jensen L."/>
            <person name="Jensen C."/>
            <person name="Gillespie R.G."/>
            <person name="Hoff K.J."/>
            <person name="Prost S."/>
        </authorList>
    </citation>
    <scope>NUCLEOTIDE SEQUENCE</scope>
</reference>